<reference evidence="1" key="1">
    <citation type="submission" date="2019-02" db="EMBL/GenBank/DDBJ databases">
        <authorList>
            <person name="Gruber-Vodicka R. H."/>
            <person name="Seah K. B. B."/>
        </authorList>
    </citation>
    <scope>NUCLEOTIDE SEQUENCE</scope>
    <source>
        <strain evidence="1">BECK_DK161</strain>
    </source>
</reference>
<sequence length="83" mass="9536">MMERGDIYLVSLEIQTVAQMFIRTMPYAIGVGWNRRASDGHSRYTTEFSRAVFHAEQPNGGIRRAVMLRNNRLSTAHAYFTLV</sequence>
<name>A0A450THV1_9GAMM</name>
<protein>
    <submittedName>
        <fullName evidence="1">Uncharacterized protein</fullName>
    </submittedName>
</protein>
<accession>A0A450THV1</accession>
<organism evidence="1">
    <name type="scientific">Candidatus Kentrum sp. DK</name>
    <dbReference type="NCBI Taxonomy" id="2126562"/>
    <lineage>
        <taxon>Bacteria</taxon>
        <taxon>Pseudomonadati</taxon>
        <taxon>Pseudomonadota</taxon>
        <taxon>Gammaproteobacteria</taxon>
        <taxon>Candidatus Kentrum</taxon>
    </lineage>
</organism>
<dbReference type="EMBL" id="CAADEY010000155">
    <property type="protein sequence ID" value="VFJ66830.1"/>
    <property type="molecule type" value="Genomic_DNA"/>
</dbReference>
<dbReference type="AlphaFoldDB" id="A0A450THV1"/>
<gene>
    <name evidence="1" type="ORF">BECKDK2373C_GA0170839_115511</name>
</gene>
<evidence type="ECO:0000313" key="1">
    <source>
        <dbReference type="EMBL" id="VFJ66830.1"/>
    </source>
</evidence>
<proteinExistence type="predicted"/>